<dbReference type="Proteomes" id="UP001138686">
    <property type="component" value="Unassembled WGS sequence"/>
</dbReference>
<comment type="caution">
    <text evidence="6">The sequence shown here is derived from an EMBL/GenBank/DDBJ whole genome shotgun (WGS) entry which is preliminary data.</text>
</comment>
<sequence length="461" mass="50180">MKTKLFLIASILIVFNSLAQCPTTPILIETQEEIDNFASNYPNCSVLTEELRINGVNNSITNLNGLSGIINANDIYVHNTEITDFTGLHNLETAAHLSIWGNHNIQNLEGLSAAQSIAFLELFINNGIIDVSGMPNLNFIENLSIFYNNNLSDLSAFNFITSLKDLNIGGGNELISLSGLENLQTIDGDLVLSNLQLEDFNELDGLEDINGSLYILNNSAIQDISVFSEINILQDLYLLGCPNLSNLSGLENIQIVGGTLRIGLMDQLTDLSIFSNLLYAGNLDIYQNNSLQSLAGFETLQEIDQTLHLLNNPALVNIEALDGVSTSEIAEVVMSYNTSLSVCTTDFMCAVVNDGSIAKIINDNAVGCSSVEEIQKECLLGSEDVTISNAVFLYPNPVSETLQLHFTHELELHSVTIYSMLGQKLSETNQSVVDFSDFASGVYLVEVATSQGTLSKKVVKN</sequence>
<dbReference type="PANTHER" id="PTHR31018:SF3">
    <property type="entry name" value="RECEPTOR PROTEIN-TYROSINE KINASE"/>
    <property type="match status" value="1"/>
</dbReference>
<feature type="chain" id="PRO_5040803443" evidence="4">
    <location>
        <begin position="20"/>
        <end position="461"/>
    </location>
</feature>
<gene>
    <name evidence="6" type="ORF">KXJ69_11635</name>
</gene>
<protein>
    <submittedName>
        <fullName evidence="6">T9SS type A sorting domain-containing protein</fullName>
    </submittedName>
</protein>
<accession>A0A9X1JW70</accession>
<evidence type="ECO:0000313" key="7">
    <source>
        <dbReference type="Proteomes" id="UP001138686"/>
    </source>
</evidence>
<dbReference type="GO" id="GO:0030313">
    <property type="term" value="C:cell envelope"/>
    <property type="evidence" value="ECO:0007669"/>
    <property type="project" value="UniProtKB-SubCell"/>
</dbReference>
<keyword evidence="7" id="KW-1185">Reference proteome</keyword>
<dbReference type="InterPro" id="IPR026444">
    <property type="entry name" value="Secre_tail"/>
</dbReference>
<evidence type="ECO:0000256" key="3">
    <source>
        <dbReference type="ARBA" id="ARBA00023180"/>
    </source>
</evidence>
<reference evidence="6" key="1">
    <citation type="submission" date="2021-07" db="EMBL/GenBank/DDBJ databases">
        <title>Aureisphaera sp. CAU 1614 isolated from sea sediment.</title>
        <authorList>
            <person name="Kim W."/>
        </authorList>
    </citation>
    <scope>NUCLEOTIDE SEQUENCE</scope>
    <source>
        <strain evidence="6">CAU 1614</strain>
    </source>
</reference>
<evidence type="ECO:0000259" key="5">
    <source>
        <dbReference type="Pfam" id="PF18962"/>
    </source>
</evidence>
<evidence type="ECO:0000256" key="4">
    <source>
        <dbReference type="SAM" id="SignalP"/>
    </source>
</evidence>
<comment type="subcellular location">
    <subcellularLocation>
        <location evidence="1">Cell envelope</location>
    </subcellularLocation>
</comment>
<keyword evidence="3" id="KW-0325">Glycoprotein</keyword>
<dbReference type="PANTHER" id="PTHR31018">
    <property type="entry name" value="SPORULATION-SPECIFIC PROTEIN-RELATED"/>
    <property type="match status" value="1"/>
</dbReference>
<keyword evidence="2 4" id="KW-0732">Signal</keyword>
<dbReference type="EMBL" id="JAHWDP010000005">
    <property type="protein sequence ID" value="MBW2938764.1"/>
    <property type="molecule type" value="Genomic_DNA"/>
</dbReference>
<evidence type="ECO:0000256" key="2">
    <source>
        <dbReference type="ARBA" id="ARBA00022729"/>
    </source>
</evidence>
<proteinExistence type="predicted"/>
<dbReference type="InterPro" id="IPR051648">
    <property type="entry name" value="CWI-Assembly_Regulator"/>
</dbReference>
<name>A0A9X1JW70_9FLAO</name>
<evidence type="ECO:0000256" key="1">
    <source>
        <dbReference type="ARBA" id="ARBA00004196"/>
    </source>
</evidence>
<feature type="signal peptide" evidence="4">
    <location>
        <begin position="1"/>
        <end position="19"/>
    </location>
</feature>
<dbReference type="AlphaFoldDB" id="A0A9X1JW70"/>
<evidence type="ECO:0000313" key="6">
    <source>
        <dbReference type="EMBL" id="MBW2938764.1"/>
    </source>
</evidence>
<dbReference type="RefSeq" id="WP_219053292.1">
    <property type="nucleotide sequence ID" value="NZ_JAHWDP010000005.1"/>
</dbReference>
<dbReference type="Pfam" id="PF18962">
    <property type="entry name" value="Por_Secre_tail"/>
    <property type="match status" value="1"/>
</dbReference>
<dbReference type="NCBIfam" id="TIGR04183">
    <property type="entry name" value="Por_Secre_tail"/>
    <property type="match status" value="1"/>
</dbReference>
<feature type="domain" description="Secretion system C-terminal sorting" evidence="5">
    <location>
        <begin position="393"/>
        <end position="459"/>
    </location>
</feature>
<organism evidence="6 7">
    <name type="scientific">Halomarinibacterium sedimenti</name>
    <dbReference type="NCBI Taxonomy" id="2857106"/>
    <lineage>
        <taxon>Bacteria</taxon>
        <taxon>Pseudomonadati</taxon>
        <taxon>Bacteroidota</taxon>
        <taxon>Flavobacteriia</taxon>
        <taxon>Flavobacteriales</taxon>
        <taxon>Flavobacteriaceae</taxon>
        <taxon>Halomarinibacterium</taxon>
    </lineage>
</organism>